<name>A0A8S5NGL4_9CAUD</name>
<organism evidence="1">
    <name type="scientific">Siphoviridae sp. ctRg81</name>
    <dbReference type="NCBI Taxonomy" id="2826336"/>
    <lineage>
        <taxon>Viruses</taxon>
        <taxon>Duplodnaviria</taxon>
        <taxon>Heunggongvirae</taxon>
        <taxon>Uroviricota</taxon>
        <taxon>Caudoviricetes</taxon>
    </lineage>
</organism>
<evidence type="ECO:0000313" key="1">
    <source>
        <dbReference type="EMBL" id="DAD93973.1"/>
    </source>
</evidence>
<reference evidence="1" key="1">
    <citation type="journal article" date="2021" name="Proc. Natl. Acad. Sci. U.S.A.">
        <title>A Catalog of Tens of Thousands of Viruses from Human Metagenomes Reveals Hidden Associations with Chronic Diseases.</title>
        <authorList>
            <person name="Tisza M.J."/>
            <person name="Buck C.B."/>
        </authorList>
    </citation>
    <scope>NUCLEOTIDE SEQUENCE</scope>
    <source>
        <strain evidence="1">CtRg81</strain>
    </source>
</reference>
<accession>A0A8S5NGL4</accession>
<protein>
    <submittedName>
        <fullName evidence="1">Uncharacterized protein</fullName>
    </submittedName>
</protein>
<proteinExistence type="predicted"/>
<sequence>MISSSRLIIHSKAPSLSIFLCLFSERQRKGFLNELTI</sequence>
<dbReference type="EMBL" id="BK015170">
    <property type="protein sequence ID" value="DAD93973.1"/>
    <property type="molecule type" value="Genomic_DNA"/>
</dbReference>